<dbReference type="Proteomes" id="UP001305414">
    <property type="component" value="Unassembled WGS sequence"/>
</dbReference>
<dbReference type="AlphaFoldDB" id="A0AAN7V161"/>
<dbReference type="EMBL" id="JAWHQM010000065">
    <property type="protein sequence ID" value="KAK5636241.1"/>
    <property type="molecule type" value="Genomic_DNA"/>
</dbReference>
<name>A0AAN7V161_9PEZI</name>
<evidence type="ECO:0000313" key="2">
    <source>
        <dbReference type="EMBL" id="KAK5636241.1"/>
    </source>
</evidence>
<sequence>MEQLPLELTQHVLSYLDPESLADAALSCPLLYDAFRGAESLISKSALFQQIDPTQVLPEAILVFDSSKLGIPSVTERLEFATKNLKERQPMPTS</sequence>
<feature type="domain" description="F-box" evidence="1">
    <location>
        <begin position="1"/>
        <end position="51"/>
    </location>
</feature>
<dbReference type="Gene3D" id="1.20.1280.50">
    <property type="match status" value="1"/>
</dbReference>
<gene>
    <name evidence="2" type="ORF">RRF57_011953</name>
</gene>
<dbReference type="SUPFAM" id="SSF81383">
    <property type="entry name" value="F-box domain"/>
    <property type="match status" value="1"/>
</dbReference>
<evidence type="ECO:0000259" key="1">
    <source>
        <dbReference type="PROSITE" id="PS50181"/>
    </source>
</evidence>
<keyword evidence="3" id="KW-1185">Reference proteome</keyword>
<protein>
    <recommendedName>
        <fullName evidence="1">F-box domain-containing protein</fullName>
    </recommendedName>
</protein>
<dbReference type="InterPro" id="IPR001810">
    <property type="entry name" value="F-box_dom"/>
</dbReference>
<evidence type="ECO:0000313" key="3">
    <source>
        <dbReference type="Proteomes" id="UP001305414"/>
    </source>
</evidence>
<accession>A0AAN7V161</accession>
<organism evidence="2 3">
    <name type="scientific">Xylaria bambusicola</name>
    <dbReference type="NCBI Taxonomy" id="326684"/>
    <lineage>
        <taxon>Eukaryota</taxon>
        <taxon>Fungi</taxon>
        <taxon>Dikarya</taxon>
        <taxon>Ascomycota</taxon>
        <taxon>Pezizomycotina</taxon>
        <taxon>Sordariomycetes</taxon>
        <taxon>Xylariomycetidae</taxon>
        <taxon>Xylariales</taxon>
        <taxon>Xylariaceae</taxon>
        <taxon>Xylaria</taxon>
    </lineage>
</organism>
<reference evidence="2 3" key="1">
    <citation type="submission" date="2023-10" db="EMBL/GenBank/DDBJ databases">
        <title>Draft genome sequence of Xylaria bambusicola isolate GMP-LS, the root and basal stem rot pathogen of sugarcane in Indonesia.</title>
        <authorList>
            <person name="Selvaraj P."/>
            <person name="Muralishankar V."/>
            <person name="Muruganantham S."/>
            <person name="Sp S."/>
            <person name="Haryani S."/>
            <person name="Lau K.J.X."/>
            <person name="Naqvi N.I."/>
        </authorList>
    </citation>
    <scope>NUCLEOTIDE SEQUENCE [LARGE SCALE GENOMIC DNA]</scope>
    <source>
        <strain evidence="2">GMP-LS</strain>
    </source>
</reference>
<dbReference type="PROSITE" id="PS50181">
    <property type="entry name" value="FBOX"/>
    <property type="match status" value="1"/>
</dbReference>
<proteinExistence type="predicted"/>
<dbReference type="Pfam" id="PF12937">
    <property type="entry name" value="F-box-like"/>
    <property type="match status" value="1"/>
</dbReference>
<comment type="caution">
    <text evidence="2">The sequence shown here is derived from an EMBL/GenBank/DDBJ whole genome shotgun (WGS) entry which is preliminary data.</text>
</comment>
<dbReference type="InterPro" id="IPR036047">
    <property type="entry name" value="F-box-like_dom_sf"/>
</dbReference>